<feature type="region of interest" description="Disordered" evidence="1">
    <location>
        <begin position="1"/>
        <end position="47"/>
    </location>
</feature>
<gene>
    <name evidence="2" type="ORF">OBRU01_04509</name>
</gene>
<sequence>MAQGKGKLSKKGNKLPAGATKKIAKKKKGNAVTRRPNAPVKSKVATVNKSKMKANVTKMVNAAAEKQLRSLSKHTPTLSAAQQRAAAAPTAPAVSKK</sequence>
<accession>A0A0L7LPT7</accession>
<feature type="compositionally biased region" description="Polar residues" evidence="1">
    <location>
        <begin position="70"/>
        <end position="79"/>
    </location>
</feature>
<dbReference type="EMBL" id="JTDY01000434">
    <property type="protein sequence ID" value="KOB77191.1"/>
    <property type="molecule type" value="Genomic_DNA"/>
</dbReference>
<comment type="caution">
    <text evidence="2">The sequence shown here is derived from an EMBL/GenBank/DDBJ whole genome shotgun (WGS) entry which is preliminary data.</text>
</comment>
<proteinExistence type="predicted"/>
<evidence type="ECO:0000313" key="2">
    <source>
        <dbReference type="EMBL" id="KOB77191.1"/>
    </source>
</evidence>
<organism evidence="2 3">
    <name type="scientific">Operophtera brumata</name>
    <name type="common">Winter moth</name>
    <name type="synonym">Phalaena brumata</name>
    <dbReference type="NCBI Taxonomy" id="104452"/>
    <lineage>
        <taxon>Eukaryota</taxon>
        <taxon>Metazoa</taxon>
        <taxon>Ecdysozoa</taxon>
        <taxon>Arthropoda</taxon>
        <taxon>Hexapoda</taxon>
        <taxon>Insecta</taxon>
        <taxon>Pterygota</taxon>
        <taxon>Neoptera</taxon>
        <taxon>Endopterygota</taxon>
        <taxon>Lepidoptera</taxon>
        <taxon>Glossata</taxon>
        <taxon>Ditrysia</taxon>
        <taxon>Geometroidea</taxon>
        <taxon>Geometridae</taxon>
        <taxon>Larentiinae</taxon>
        <taxon>Operophtera</taxon>
    </lineage>
</organism>
<dbReference type="Proteomes" id="UP000037510">
    <property type="component" value="Unassembled WGS sequence"/>
</dbReference>
<name>A0A0L7LPT7_OPEBR</name>
<dbReference type="AlphaFoldDB" id="A0A0L7LPT7"/>
<evidence type="ECO:0000256" key="1">
    <source>
        <dbReference type="SAM" id="MobiDB-lite"/>
    </source>
</evidence>
<dbReference type="OrthoDB" id="6261058at2759"/>
<protein>
    <submittedName>
        <fullName evidence="2">Uncharacterized protein</fullName>
    </submittedName>
</protein>
<feature type="region of interest" description="Disordered" evidence="1">
    <location>
        <begin position="70"/>
        <end position="97"/>
    </location>
</feature>
<keyword evidence="3" id="KW-1185">Reference proteome</keyword>
<feature type="compositionally biased region" description="Low complexity" evidence="1">
    <location>
        <begin position="80"/>
        <end position="97"/>
    </location>
</feature>
<evidence type="ECO:0000313" key="3">
    <source>
        <dbReference type="Proteomes" id="UP000037510"/>
    </source>
</evidence>
<reference evidence="2 3" key="1">
    <citation type="journal article" date="2015" name="Genome Biol. Evol.">
        <title>The genome of winter moth (Operophtera brumata) provides a genomic perspective on sexual dimorphism and phenology.</title>
        <authorList>
            <person name="Derks M.F."/>
            <person name="Smit S."/>
            <person name="Salis L."/>
            <person name="Schijlen E."/>
            <person name="Bossers A."/>
            <person name="Mateman C."/>
            <person name="Pijl A.S."/>
            <person name="de Ridder D."/>
            <person name="Groenen M.A."/>
            <person name="Visser M.E."/>
            <person name="Megens H.J."/>
        </authorList>
    </citation>
    <scope>NUCLEOTIDE SEQUENCE [LARGE SCALE GENOMIC DNA]</scope>
    <source>
        <strain evidence="2">WM2013NL</strain>
        <tissue evidence="2">Head and thorax</tissue>
    </source>
</reference>